<dbReference type="AlphaFoldDB" id="A0A133QJ11"/>
<sequence length="262" mass="30021">MIPITHTVAQVLHLEHVFLSIRICGIFVSFKFYSVILAMKQTFQILQQKQLKMFMRNGIENFIERNNGTYNKYKNISENTISKYISLFKGRFPEELIWIWRNMGAGVFEDGYLQIVDPEEYDFAFDYIDKLLEPCIIWGITALGDLLLWEGNDNWTIAPDEGNRAAFLNIRNFQKSMLGHRVNVFLNILINDKDDLIDTYKAKPYLDVKGKLPALQYGQCYGYVPALALGGKASNKNLQVVDAKSYIDIIGQAVGKIIDLEG</sequence>
<dbReference type="Pfam" id="PF08887">
    <property type="entry name" value="GAD-like"/>
    <property type="match status" value="1"/>
</dbReference>
<dbReference type="EMBL" id="LRQG01000023">
    <property type="protein sequence ID" value="KXA42871.1"/>
    <property type="molecule type" value="Genomic_DNA"/>
</dbReference>
<dbReference type="InterPro" id="IPR037883">
    <property type="entry name" value="Knr4/Smi1-like_sf"/>
</dbReference>
<organism evidence="3 4">
    <name type="scientific">Prevotella corporis</name>
    <dbReference type="NCBI Taxonomy" id="28128"/>
    <lineage>
        <taxon>Bacteria</taxon>
        <taxon>Pseudomonadati</taxon>
        <taxon>Bacteroidota</taxon>
        <taxon>Bacteroidia</taxon>
        <taxon>Bacteroidales</taxon>
        <taxon>Prevotellaceae</taxon>
        <taxon>Prevotella</taxon>
    </lineage>
</organism>
<dbReference type="SUPFAM" id="SSF160631">
    <property type="entry name" value="SMI1/KNR4-like"/>
    <property type="match status" value="1"/>
</dbReference>
<dbReference type="InterPro" id="IPR014983">
    <property type="entry name" value="GAD-rel"/>
</dbReference>
<dbReference type="STRING" id="28128.HMPREF3226_00602"/>
<dbReference type="PATRIC" id="fig|28128.5.peg.608"/>
<feature type="domain" description="GAD-related" evidence="1">
    <location>
        <begin position="59"/>
        <end position="153"/>
    </location>
</feature>
<name>A0A133QJ11_9BACT</name>
<gene>
    <name evidence="3" type="ORF">HMPREF3226_00602</name>
</gene>
<dbReference type="InterPro" id="IPR015002">
    <property type="entry name" value="T6SS_Tdi1_C"/>
</dbReference>
<dbReference type="Pfam" id="PF08906">
    <property type="entry name" value="T6SS_Tdi1_C"/>
    <property type="match status" value="1"/>
</dbReference>
<protein>
    <submittedName>
        <fullName evidence="3">GAD-like protein</fullName>
    </submittedName>
</protein>
<proteinExistence type="predicted"/>
<accession>A0A133QJ11</accession>
<feature type="domain" description="T6SS immunity protein Tdi1 C-terminal" evidence="2">
    <location>
        <begin position="185"/>
        <end position="252"/>
    </location>
</feature>
<keyword evidence="4" id="KW-1185">Reference proteome</keyword>
<reference evidence="4" key="1">
    <citation type="submission" date="2016-01" db="EMBL/GenBank/DDBJ databases">
        <authorList>
            <person name="Mitreva M."/>
            <person name="Pepin K.H."/>
            <person name="Mihindukulasuriya K.A."/>
            <person name="Fulton R."/>
            <person name="Fronick C."/>
            <person name="O'Laughlin M."/>
            <person name="Miner T."/>
            <person name="Herter B."/>
            <person name="Rosa B.A."/>
            <person name="Cordes M."/>
            <person name="Tomlinson C."/>
            <person name="Wollam A."/>
            <person name="Palsikar V.B."/>
            <person name="Mardis E.R."/>
            <person name="Wilson R.K."/>
        </authorList>
    </citation>
    <scope>NUCLEOTIDE SEQUENCE [LARGE SCALE GENOMIC DNA]</scope>
    <source>
        <strain evidence="4">MJR7716</strain>
    </source>
</reference>
<evidence type="ECO:0000259" key="1">
    <source>
        <dbReference type="Pfam" id="PF08887"/>
    </source>
</evidence>
<evidence type="ECO:0000313" key="4">
    <source>
        <dbReference type="Proteomes" id="UP000070533"/>
    </source>
</evidence>
<evidence type="ECO:0000259" key="2">
    <source>
        <dbReference type="Pfam" id="PF08906"/>
    </source>
</evidence>
<dbReference type="Proteomes" id="UP000070533">
    <property type="component" value="Unassembled WGS sequence"/>
</dbReference>
<comment type="caution">
    <text evidence="3">The sequence shown here is derived from an EMBL/GenBank/DDBJ whole genome shotgun (WGS) entry which is preliminary data.</text>
</comment>
<evidence type="ECO:0000313" key="3">
    <source>
        <dbReference type="EMBL" id="KXA42871.1"/>
    </source>
</evidence>